<dbReference type="InterPro" id="IPR002220">
    <property type="entry name" value="DapA-like"/>
</dbReference>
<organism evidence="4 5">
    <name type="scientific">Paenibacillus spongiae</name>
    <dbReference type="NCBI Taxonomy" id="2909671"/>
    <lineage>
        <taxon>Bacteria</taxon>
        <taxon>Bacillati</taxon>
        <taxon>Bacillota</taxon>
        <taxon>Bacilli</taxon>
        <taxon>Bacillales</taxon>
        <taxon>Paenibacillaceae</taxon>
        <taxon>Paenibacillus</taxon>
    </lineage>
</organism>
<dbReference type="Proteomes" id="UP001057877">
    <property type="component" value="Chromosome"/>
</dbReference>
<dbReference type="PANTHER" id="PTHR12128">
    <property type="entry name" value="DIHYDRODIPICOLINATE SYNTHASE"/>
    <property type="match status" value="1"/>
</dbReference>
<accession>A0ABY5SHR9</accession>
<dbReference type="RefSeq" id="WP_258389181.1">
    <property type="nucleotide sequence ID" value="NZ_CP091430.1"/>
</dbReference>
<protein>
    <submittedName>
        <fullName evidence="4">Dihydrodipicolinate synthase family protein</fullName>
    </submittedName>
</protein>
<dbReference type="InterPro" id="IPR013785">
    <property type="entry name" value="Aldolase_TIM"/>
</dbReference>
<proteinExistence type="inferred from homology"/>
<gene>
    <name evidence="4" type="ORF">L1F29_15360</name>
</gene>
<comment type="similarity">
    <text evidence="1 3">Belongs to the DapA family.</text>
</comment>
<evidence type="ECO:0000313" key="5">
    <source>
        <dbReference type="Proteomes" id="UP001057877"/>
    </source>
</evidence>
<dbReference type="Gene3D" id="3.20.20.70">
    <property type="entry name" value="Aldolase class I"/>
    <property type="match status" value="1"/>
</dbReference>
<dbReference type="PRINTS" id="PR00146">
    <property type="entry name" value="DHPICSNTHASE"/>
</dbReference>
<sequence length="285" mass="31501">MLTEQTLHGVIVPVITPFDRRGNLDVKSFEGLVTHLVDNGVHGLVVNGMTGEAAILKVNELETLITTARKAARRIPVIVGIGSSSTSTAVRRTAWVKSLGADAVLAYGPYYSRPSQQRIIQHFQALAEAELPVIAVDHTSRTRTSMELETVQAIMKMDHVIGLNECIDDITRTYKLARSMTKPVLCGEDELFFASLCGGGKGGILTSANLDSELFVQVYELYRDTKVEEANQLFNQLLPLIQFAFSEPNHASLKWLLTERGHIVSDRLRIPMTSFNHQSSNKVLL</sequence>
<evidence type="ECO:0000313" key="4">
    <source>
        <dbReference type="EMBL" id="UVI33128.1"/>
    </source>
</evidence>
<evidence type="ECO:0000256" key="3">
    <source>
        <dbReference type="PIRNR" id="PIRNR001365"/>
    </source>
</evidence>
<dbReference type="SMART" id="SM01130">
    <property type="entry name" value="DHDPS"/>
    <property type="match status" value="1"/>
</dbReference>
<evidence type="ECO:0000256" key="1">
    <source>
        <dbReference type="ARBA" id="ARBA00007592"/>
    </source>
</evidence>
<dbReference type="SUPFAM" id="SSF51569">
    <property type="entry name" value="Aldolase"/>
    <property type="match status" value="1"/>
</dbReference>
<dbReference type="PIRSF" id="PIRSF001365">
    <property type="entry name" value="DHDPS"/>
    <property type="match status" value="1"/>
</dbReference>
<dbReference type="EMBL" id="CP091430">
    <property type="protein sequence ID" value="UVI33128.1"/>
    <property type="molecule type" value="Genomic_DNA"/>
</dbReference>
<dbReference type="PANTHER" id="PTHR12128:SF66">
    <property type="entry name" value="4-HYDROXY-2-OXOGLUTARATE ALDOLASE, MITOCHONDRIAL"/>
    <property type="match status" value="1"/>
</dbReference>
<name>A0ABY5SHR9_9BACL</name>
<keyword evidence="2 3" id="KW-0456">Lyase</keyword>
<dbReference type="Pfam" id="PF00701">
    <property type="entry name" value="DHDPS"/>
    <property type="match status" value="1"/>
</dbReference>
<reference evidence="4" key="1">
    <citation type="submission" date="2022-01" db="EMBL/GenBank/DDBJ databases">
        <title>Paenibacillus spongiae sp. nov., isolated from marine sponge.</title>
        <authorList>
            <person name="Li Z."/>
            <person name="Zhang M."/>
        </authorList>
    </citation>
    <scope>NUCLEOTIDE SEQUENCE</scope>
    <source>
        <strain evidence="4">PHS-Z3</strain>
    </source>
</reference>
<evidence type="ECO:0000256" key="2">
    <source>
        <dbReference type="ARBA" id="ARBA00023239"/>
    </source>
</evidence>
<keyword evidence="5" id="KW-1185">Reference proteome</keyword>